<keyword evidence="2" id="KW-1185">Reference proteome</keyword>
<proteinExistence type="predicted"/>
<accession>A0A916DVN0</accession>
<gene>
    <name evidence="1" type="ORF">AsAng_0046650</name>
</gene>
<dbReference type="EMBL" id="AP026867">
    <property type="protein sequence ID" value="BDS13902.1"/>
    <property type="molecule type" value="Genomic_DNA"/>
</dbReference>
<name>A0A916DVN0_9BACT</name>
<organism evidence="1 2">
    <name type="scientific">Aureispira anguillae</name>
    <dbReference type="NCBI Taxonomy" id="2864201"/>
    <lineage>
        <taxon>Bacteria</taxon>
        <taxon>Pseudomonadati</taxon>
        <taxon>Bacteroidota</taxon>
        <taxon>Saprospiria</taxon>
        <taxon>Saprospirales</taxon>
        <taxon>Saprospiraceae</taxon>
        <taxon>Aureispira</taxon>
    </lineage>
</organism>
<protein>
    <submittedName>
        <fullName evidence="1">Uncharacterized protein</fullName>
    </submittedName>
</protein>
<dbReference type="Proteomes" id="UP001060919">
    <property type="component" value="Chromosome"/>
</dbReference>
<dbReference type="AlphaFoldDB" id="A0A916DVN0"/>
<sequence length="70" mass="8209">MNKNHYGVTPNFYRCSQLLSYKNATINKLNTRILGCRVPVNTFQKRIVCYLFFILVQSHNDISTKGYSFK</sequence>
<evidence type="ECO:0000313" key="2">
    <source>
        <dbReference type="Proteomes" id="UP001060919"/>
    </source>
</evidence>
<dbReference type="KEGG" id="aup:AsAng_0046650"/>
<evidence type="ECO:0000313" key="1">
    <source>
        <dbReference type="EMBL" id="BDS13902.1"/>
    </source>
</evidence>
<reference evidence="1" key="1">
    <citation type="submission" date="2022-09" db="EMBL/GenBank/DDBJ databases">
        <title>Aureispira anguillicida sp. nov., isolated from Leptocephalus of Japanese eel Anguilla japonica.</title>
        <authorList>
            <person name="Yuasa K."/>
            <person name="Mekata T."/>
            <person name="Ikunari K."/>
        </authorList>
    </citation>
    <scope>NUCLEOTIDE SEQUENCE</scope>
    <source>
        <strain evidence="1">EL160426</strain>
    </source>
</reference>